<evidence type="ECO:0000256" key="2">
    <source>
        <dbReference type="ARBA" id="ARBA00022840"/>
    </source>
</evidence>
<accession>A0A1M6F908</accession>
<keyword evidence="1" id="KW-0547">Nucleotide-binding</keyword>
<dbReference type="STRING" id="1121420.SAMN02746098_04891"/>
<dbReference type="SUPFAM" id="SSF52540">
    <property type="entry name" value="P-loop containing nucleoside triphosphate hydrolases"/>
    <property type="match status" value="1"/>
</dbReference>
<dbReference type="Gene3D" id="3.40.50.300">
    <property type="entry name" value="P-loop containing nucleotide triphosphate hydrolases"/>
    <property type="match status" value="1"/>
</dbReference>
<evidence type="ECO:0000313" key="5">
    <source>
        <dbReference type="EMBL" id="SHI94187.1"/>
    </source>
</evidence>
<dbReference type="PANTHER" id="PTHR32071">
    <property type="entry name" value="TRANSCRIPTIONAL REGULATORY PROTEIN"/>
    <property type="match status" value="1"/>
</dbReference>
<dbReference type="EMBL" id="FQXJ01000030">
    <property type="protein sequence ID" value="SHI94187.1"/>
    <property type="molecule type" value="Genomic_DNA"/>
</dbReference>
<keyword evidence="3" id="KW-1133">Transmembrane helix</keyword>
<reference evidence="6" key="1">
    <citation type="submission" date="2016-11" db="EMBL/GenBank/DDBJ databases">
        <authorList>
            <person name="Varghese N."/>
            <person name="Submissions S."/>
        </authorList>
    </citation>
    <scope>NUCLEOTIDE SEQUENCE [LARGE SCALE GENOMIC DNA]</scope>
    <source>
        <strain evidence="6">DSM 15449</strain>
    </source>
</reference>
<dbReference type="PROSITE" id="PS50045">
    <property type="entry name" value="SIGMA54_INTERACT_4"/>
    <property type="match status" value="1"/>
</dbReference>
<dbReference type="GO" id="GO:0006355">
    <property type="term" value="P:regulation of DNA-templated transcription"/>
    <property type="evidence" value="ECO:0007669"/>
    <property type="project" value="InterPro"/>
</dbReference>
<dbReference type="AlphaFoldDB" id="A0A1M6F908"/>
<evidence type="ECO:0000256" key="3">
    <source>
        <dbReference type="SAM" id="Phobius"/>
    </source>
</evidence>
<keyword evidence="6" id="KW-1185">Reference proteome</keyword>
<dbReference type="Proteomes" id="UP000183954">
    <property type="component" value="Unassembled WGS sequence"/>
</dbReference>
<protein>
    <recommendedName>
        <fullName evidence="4">Sigma-54 factor interaction domain-containing protein</fullName>
    </recommendedName>
</protein>
<feature type="domain" description="Sigma-54 factor interaction" evidence="4">
    <location>
        <begin position="1"/>
        <end position="36"/>
    </location>
</feature>
<evidence type="ECO:0000259" key="4">
    <source>
        <dbReference type="PROSITE" id="PS50045"/>
    </source>
</evidence>
<name>A0A1M6F908_9FIRM</name>
<evidence type="ECO:0000256" key="1">
    <source>
        <dbReference type="ARBA" id="ARBA00022741"/>
    </source>
</evidence>
<keyword evidence="3" id="KW-0472">Membrane</keyword>
<keyword evidence="2" id="KW-0067">ATP-binding</keyword>
<dbReference type="InterPro" id="IPR027417">
    <property type="entry name" value="P-loop_NTPase"/>
</dbReference>
<organism evidence="5 6">
    <name type="scientific">Desulfosporosinus lacus DSM 15449</name>
    <dbReference type="NCBI Taxonomy" id="1121420"/>
    <lineage>
        <taxon>Bacteria</taxon>
        <taxon>Bacillati</taxon>
        <taxon>Bacillota</taxon>
        <taxon>Clostridia</taxon>
        <taxon>Eubacteriales</taxon>
        <taxon>Desulfitobacteriaceae</taxon>
        <taxon>Desulfosporosinus</taxon>
    </lineage>
</organism>
<feature type="transmembrane region" description="Helical" evidence="3">
    <location>
        <begin position="72"/>
        <end position="88"/>
    </location>
</feature>
<dbReference type="GO" id="GO:0005524">
    <property type="term" value="F:ATP binding"/>
    <property type="evidence" value="ECO:0007669"/>
    <property type="project" value="UniProtKB-KW"/>
</dbReference>
<sequence>MVKEKEFREDLYYRLNVVPILIPPLRDRKVDILSLAAVKDCVSCKLEFDSNALPIIKEIDDKKILSSIKKKLFIITSALLFLGIFSAWT</sequence>
<dbReference type="InterPro" id="IPR002078">
    <property type="entry name" value="Sigma_54_int"/>
</dbReference>
<keyword evidence="3" id="KW-0812">Transmembrane</keyword>
<proteinExistence type="predicted"/>
<evidence type="ECO:0000313" key="6">
    <source>
        <dbReference type="Proteomes" id="UP000183954"/>
    </source>
</evidence>
<gene>
    <name evidence="5" type="ORF">SAMN02746098_04891</name>
</gene>